<evidence type="ECO:0000256" key="7">
    <source>
        <dbReference type="PIRSR" id="PIRSR600246-3"/>
    </source>
</evidence>
<evidence type="ECO:0000313" key="8">
    <source>
        <dbReference type="EMBL" id="CAE6496928.1"/>
    </source>
</evidence>
<dbReference type="PANTHER" id="PTHR10188">
    <property type="entry name" value="L-ASPARAGINASE"/>
    <property type="match status" value="1"/>
</dbReference>
<keyword evidence="3" id="KW-0068">Autocatalytic cleavage</keyword>
<protein>
    <recommendedName>
        <fullName evidence="4">Isoaspartyl peptidase</fullName>
    </recommendedName>
</protein>
<name>A0A8H8Z068_9PROT</name>
<evidence type="ECO:0000256" key="3">
    <source>
        <dbReference type="ARBA" id="ARBA00022813"/>
    </source>
</evidence>
<reference evidence="8" key="1">
    <citation type="submission" date="2021-02" db="EMBL/GenBank/DDBJ databases">
        <authorList>
            <person name="Han P."/>
        </authorList>
    </citation>
    <scope>NUCLEOTIDE SEQUENCE</scope>
    <source>
        <strain evidence="8">Nitrosomonas nitrosa 18-3D</strain>
    </source>
</reference>
<dbReference type="Gene3D" id="3.60.20.30">
    <property type="entry name" value="(Glycosyl)asparaginase"/>
    <property type="match status" value="1"/>
</dbReference>
<evidence type="ECO:0000256" key="4">
    <source>
        <dbReference type="ARBA" id="ARBA00069124"/>
    </source>
</evidence>
<gene>
    <name evidence="8" type="primary">iaaA</name>
    <name evidence="8" type="ORF">NMYAN_150030</name>
</gene>
<dbReference type="GO" id="GO:0008233">
    <property type="term" value="F:peptidase activity"/>
    <property type="evidence" value="ECO:0007669"/>
    <property type="project" value="UniProtKB-KW"/>
</dbReference>
<dbReference type="AlphaFoldDB" id="A0A8H8Z068"/>
<dbReference type="GO" id="GO:0006508">
    <property type="term" value="P:proteolysis"/>
    <property type="evidence" value="ECO:0007669"/>
    <property type="project" value="UniProtKB-KW"/>
</dbReference>
<sequence>MTSNTLMTNTPPIRLLIHGGAGAIQRSRLPPERAQAYTQALTESLQMGYAILAEGGSSVDAVVAAIAVMEDSPHFNAGRGSVFSHAGRNELEASIMEGATRQAGAVAAVTTIRNPIRAAHAVMMKSTHVMLMGEGAENFAAEQALEIVDPAYFFTQHRWNQLQKAIAEERVLRDHDATPDASLPVNDGKHGTVGAVALDCHGNLAAGTSTGGLTNKRFGRVGDSPIIGAGTYADNRSVAVSATGTGEMFIRAAAAFSTAAQVRLLHTPLAEAADNTLSEIAAIGGDGGLIVLDAQGNYAMRFNTSGMYRGTIGDDGIAQVAIFSEDEVPAASFSTSTR</sequence>
<dbReference type="Pfam" id="PF01112">
    <property type="entry name" value="Asparaginase_2"/>
    <property type="match status" value="1"/>
</dbReference>
<feature type="active site" description="Nucleophile" evidence="5">
    <location>
        <position position="192"/>
    </location>
</feature>
<evidence type="ECO:0000256" key="6">
    <source>
        <dbReference type="PIRSR" id="PIRSR600246-2"/>
    </source>
</evidence>
<feature type="site" description="Cleavage; by autolysis" evidence="7">
    <location>
        <begin position="191"/>
        <end position="192"/>
    </location>
</feature>
<evidence type="ECO:0000256" key="1">
    <source>
        <dbReference type="ARBA" id="ARBA00022670"/>
    </source>
</evidence>
<keyword evidence="2 8" id="KW-0378">Hydrolase</keyword>
<dbReference type="FunFam" id="3.60.20.30:FF:000001">
    <property type="entry name" value="Isoaspartyl peptidase/L-asparaginase"/>
    <property type="match status" value="1"/>
</dbReference>
<dbReference type="InterPro" id="IPR029055">
    <property type="entry name" value="Ntn_hydrolases_N"/>
</dbReference>
<dbReference type="SUPFAM" id="SSF56235">
    <property type="entry name" value="N-terminal nucleophile aminohydrolases (Ntn hydrolases)"/>
    <property type="match status" value="1"/>
</dbReference>
<proteinExistence type="predicted"/>
<keyword evidence="1" id="KW-0645">Protease</keyword>
<feature type="binding site" evidence="6">
    <location>
        <begin position="220"/>
        <end position="223"/>
    </location>
    <ligand>
        <name>substrate</name>
    </ligand>
</feature>
<dbReference type="InterPro" id="IPR000246">
    <property type="entry name" value="Peptidase_T2"/>
</dbReference>
<dbReference type="Proteomes" id="UP000601736">
    <property type="component" value="Unassembled WGS sequence"/>
</dbReference>
<feature type="binding site" evidence="6">
    <location>
        <begin position="243"/>
        <end position="246"/>
    </location>
    <ligand>
        <name>substrate</name>
    </ligand>
</feature>
<evidence type="ECO:0000256" key="5">
    <source>
        <dbReference type="PIRSR" id="PIRSR600246-1"/>
    </source>
</evidence>
<evidence type="ECO:0000313" key="9">
    <source>
        <dbReference type="Proteomes" id="UP000601736"/>
    </source>
</evidence>
<dbReference type="CDD" id="cd04701">
    <property type="entry name" value="Asparaginase_2"/>
    <property type="match status" value="1"/>
</dbReference>
<evidence type="ECO:0000256" key="2">
    <source>
        <dbReference type="ARBA" id="ARBA00022801"/>
    </source>
</evidence>
<comment type="caution">
    <text evidence="8">The sequence shown here is derived from an EMBL/GenBank/DDBJ whole genome shotgun (WGS) entry which is preliminary data.</text>
</comment>
<dbReference type="PANTHER" id="PTHR10188:SF6">
    <property type="entry name" value="N(4)-(BETA-N-ACETYLGLUCOSAMINYL)-L-ASPARAGINASE"/>
    <property type="match status" value="1"/>
</dbReference>
<dbReference type="GO" id="GO:0016811">
    <property type="term" value="F:hydrolase activity, acting on carbon-nitrogen (but not peptide) bonds, in linear amides"/>
    <property type="evidence" value="ECO:0007669"/>
    <property type="project" value="UniProtKB-ARBA"/>
</dbReference>
<dbReference type="EMBL" id="CAJNAP010000007">
    <property type="protein sequence ID" value="CAE6496928.1"/>
    <property type="molecule type" value="Genomic_DNA"/>
</dbReference>
<organism evidence="8 9">
    <name type="scientific">Nitrosomonas nitrosa</name>
    <dbReference type="NCBI Taxonomy" id="52442"/>
    <lineage>
        <taxon>Bacteria</taxon>
        <taxon>Pseudomonadati</taxon>
        <taxon>Pseudomonadota</taxon>
        <taxon>Betaproteobacteria</taxon>
        <taxon>Nitrosomonadales</taxon>
        <taxon>Nitrosomonadaceae</taxon>
        <taxon>Nitrosomonas</taxon>
    </lineage>
</organism>
<accession>A0A8H8Z068</accession>